<evidence type="ECO:0000256" key="1">
    <source>
        <dbReference type="ARBA" id="ARBA00007637"/>
    </source>
</evidence>
<dbReference type="Pfam" id="PF01370">
    <property type="entry name" value="Epimerase"/>
    <property type="match status" value="1"/>
</dbReference>
<comment type="caution">
    <text evidence="3">The sequence shown here is derived from an EMBL/GenBank/DDBJ whole genome shotgun (WGS) entry which is preliminary data.</text>
</comment>
<evidence type="ECO:0000259" key="2">
    <source>
        <dbReference type="Pfam" id="PF01370"/>
    </source>
</evidence>
<sequence length="324" mass="36194">MFEQLKGKTVLVTGGAGFVGSHLARKLLENGARVIVLDNLSTGSESNIADLRVHKNFVFIKGDANILADIEGVFAKHKVDFVFHYAAKVGVLRTIEHPLDVMKDIDGVRNVLEMSRQHGVKKVVFSSSSEVYGDPVEFPEREDGHLNPKMPYAVVKLVGEKYLELYNQIYGLKTCSLRFFNIYGPRQDSSAYGFVVGIFIKQALAGEPLSVFGDGTQTRDFVYIDDNINASILALLSAETDGQVVNIGTGRPMTVLDLAESIIREVGSQGPEVKFLPMRSGGEIRHRFPDVGKMRKLLHYQPKYTIEKGLRETINWYKQLRKDK</sequence>
<dbReference type="PANTHER" id="PTHR43000">
    <property type="entry name" value="DTDP-D-GLUCOSE 4,6-DEHYDRATASE-RELATED"/>
    <property type="match status" value="1"/>
</dbReference>
<dbReference type="InterPro" id="IPR001509">
    <property type="entry name" value="Epimerase_deHydtase"/>
</dbReference>
<protein>
    <recommendedName>
        <fullName evidence="2">NAD-dependent epimerase/dehydratase domain-containing protein</fullName>
    </recommendedName>
</protein>
<reference evidence="3 4" key="1">
    <citation type="journal article" date="2016" name="Nat. Commun.">
        <title>Thousands of microbial genomes shed light on interconnected biogeochemical processes in an aquifer system.</title>
        <authorList>
            <person name="Anantharaman K."/>
            <person name="Brown C.T."/>
            <person name="Hug L.A."/>
            <person name="Sharon I."/>
            <person name="Castelle C.J."/>
            <person name="Probst A.J."/>
            <person name="Thomas B.C."/>
            <person name="Singh A."/>
            <person name="Wilkins M.J."/>
            <person name="Karaoz U."/>
            <person name="Brodie E.L."/>
            <person name="Williams K.H."/>
            <person name="Hubbard S.S."/>
            <person name="Banfield J.F."/>
        </authorList>
    </citation>
    <scope>NUCLEOTIDE SEQUENCE [LARGE SCALE GENOMIC DNA]</scope>
</reference>
<dbReference type="PRINTS" id="PR01713">
    <property type="entry name" value="NUCEPIMERASE"/>
</dbReference>
<dbReference type="Gene3D" id="3.90.25.10">
    <property type="entry name" value="UDP-galactose 4-epimerase, domain 1"/>
    <property type="match status" value="1"/>
</dbReference>
<dbReference type="Gene3D" id="3.40.50.720">
    <property type="entry name" value="NAD(P)-binding Rossmann-like Domain"/>
    <property type="match status" value="1"/>
</dbReference>
<name>A0A1F5NE21_9BACT</name>
<evidence type="ECO:0000313" key="3">
    <source>
        <dbReference type="EMBL" id="OGE75941.1"/>
    </source>
</evidence>
<dbReference type="AlphaFoldDB" id="A0A1F5NE21"/>
<gene>
    <name evidence="3" type="ORF">A3K06_01020</name>
</gene>
<dbReference type="SUPFAM" id="SSF51735">
    <property type="entry name" value="NAD(P)-binding Rossmann-fold domains"/>
    <property type="match status" value="1"/>
</dbReference>
<dbReference type="InterPro" id="IPR036291">
    <property type="entry name" value="NAD(P)-bd_dom_sf"/>
</dbReference>
<evidence type="ECO:0000313" key="4">
    <source>
        <dbReference type="Proteomes" id="UP000176547"/>
    </source>
</evidence>
<organism evidence="3 4">
    <name type="scientific">Candidatus Doudnabacteria bacterium RIFCSPHIGHO2_01_52_17</name>
    <dbReference type="NCBI Taxonomy" id="1817820"/>
    <lineage>
        <taxon>Bacteria</taxon>
        <taxon>Candidatus Doudnaibacteriota</taxon>
    </lineage>
</organism>
<feature type="domain" description="NAD-dependent epimerase/dehydratase" evidence="2">
    <location>
        <begin position="10"/>
        <end position="248"/>
    </location>
</feature>
<dbReference type="Proteomes" id="UP000176547">
    <property type="component" value="Unassembled WGS sequence"/>
</dbReference>
<dbReference type="EMBL" id="MFEG01000021">
    <property type="protein sequence ID" value="OGE75941.1"/>
    <property type="molecule type" value="Genomic_DNA"/>
</dbReference>
<proteinExistence type="inferred from homology"/>
<accession>A0A1F5NE21</accession>
<comment type="similarity">
    <text evidence="1">Belongs to the NAD(P)-dependent epimerase/dehydratase family.</text>
</comment>